<protein>
    <submittedName>
        <fullName evidence="2">Uncharacterized protein</fullName>
    </submittedName>
</protein>
<evidence type="ECO:0000256" key="1">
    <source>
        <dbReference type="SAM" id="Phobius"/>
    </source>
</evidence>
<keyword evidence="3" id="KW-1185">Reference proteome</keyword>
<evidence type="ECO:0000313" key="2">
    <source>
        <dbReference type="EMBL" id="RMB85606.1"/>
    </source>
</evidence>
<feature type="transmembrane region" description="Helical" evidence="1">
    <location>
        <begin position="32"/>
        <end position="50"/>
    </location>
</feature>
<dbReference type="EMBL" id="PENI01000006">
    <property type="protein sequence ID" value="RMB85606.1"/>
    <property type="molecule type" value="Genomic_DNA"/>
</dbReference>
<reference evidence="2 3" key="1">
    <citation type="submission" date="2017-11" db="EMBL/GenBank/DDBJ databases">
        <title>Draft genome of actinobacteria isolated from guarana (Paullinia cupana (Mart.) Ducke.</title>
        <authorList>
            <person name="Siqueira K.A."/>
            <person name="Liotti R.G."/>
            <person name="Mendes T.A.O."/>
            <person name="Soares M.A."/>
        </authorList>
    </citation>
    <scope>NUCLEOTIDE SEQUENCE [LARGE SCALE GENOMIC DNA]</scope>
    <source>
        <strain evidence="2 3">193</strain>
    </source>
</reference>
<dbReference type="OrthoDB" id="4254110at2"/>
<keyword evidence="1" id="KW-1133">Transmembrane helix</keyword>
<name>A0A3M0ITV9_9ACTN</name>
<keyword evidence="1" id="KW-0812">Transmembrane</keyword>
<comment type="caution">
    <text evidence="2">The sequence shown here is derived from an EMBL/GenBank/DDBJ whole genome shotgun (WGS) entry which is preliminary data.</text>
</comment>
<accession>A0A3M0ITV9</accession>
<proteinExistence type="predicted"/>
<gene>
    <name evidence="2" type="ORF">CTZ28_12500</name>
</gene>
<dbReference type="Proteomes" id="UP000270471">
    <property type="component" value="Unassembled WGS sequence"/>
</dbReference>
<keyword evidence="1" id="KW-0472">Membrane</keyword>
<sequence>MKHFTAALCVLYTVASIALLRCAVASQQHGQAGYTALFTTCTVLFALGVVHHAYHRDELRAALLRLERAARPPDTRPAIDDAVAIALATACCETWWATTGAQHDPEHCTRKDTTA</sequence>
<evidence type="ECO:0000313" key="3">
    <source>
        <dbReference type="Proteomes" id="UP000270471"/>
    </source>
</evidence>
<dbReference type="AlphaFoldDB" id="A0A3M0ITV9"/>
<dbReference type="RefSeq" id="WP_121889428.1">
    <property type="nucleotide sequence ID" value="NZ_PENI01000006.1"/>
</dbReference>
<organism evidence="2 3">
    <name type="scientific">Streptomyces shenzhenensis</name>
    <dbReference type="NCBI Taxonomy" id="943815"/>
    <lineage>
        <taxon>Bacteria</taxon>
        <taxon>Bacillati</taxon>
        <taxon>Actinomycetota</taxon>
        <taxon>Actinomycetes</taxon>
        <taxon>Kitasatosporales</taxon>
        <taxon>Streptomycetaceae</taxon>
        <taxon>Streptomyces</taxon>
    </lineage>
</organism>